<accession>A0A1D1XQ65</accession>
<reference evidence="8" key="1">
    <citation type="submission" date="2015-07" db="EMBL/GenBank/DDBJ databases">
        <title>Transcriptome Assembly of Anthurium amnicola.</title>
        <authorList>
            <person name="Suzuki J."/>
        </authorList>
    </citation>
    <scope>NUCLEOTIDE SEQUENCE</scope>
</reference>
<keyword evidence="3" id="KW-0238">DNA-binding</keyword>
<evidence type="ECO:0000313" key="8">
    <source>
        <dbReference type="EMBL" id="JAT44511.1"/>
    </source>
</evidence>
<comment type="subcellular location">
    <subcellularLocation>
        <location evidence="1">Nucleus</location>
    </subcellularLocation>
</comment>
<dbReference type="PANTHER" id="PTHR31194:SF140">
    <property type="entry name" value="ETHYLENE-RESPONSIVE TRANSCRIPTION FACTOR CRF2"/>
    <property type="match status" value="1"/>
</dbReference>
<evidence type="ECO:0000256" key="6">
    <source>
        <dbReference type="SAM" id="MobiDB-lite"/>
    </source>
</evidence>
<dbReference type="InterPro" id="IPR050913">
    <property type="entry name" value="AP2/ERF_ERF"/>
</dbReference>
<dbReference type="GO" id="GO:0003700">
    <property type="term" value="F:DNA-binding transcription factor activity"/>
    <property type="evidence" value="ECO:0007669"/>
    <property type="project" value="InterPro"/>
</dbReference>
<feature type="non-terminal residue" evidence="8">
    <location>
        <position position="121"/>
    </location>
</feature>
<dbReference type="PIRSF" id="PIRSF038123">
    <property type="entry name" value="PTI6"/>
    <property type="match status" value="1"/>
</dbReference>
<feature type="domain" description="AP2/ERF" evidence="7">
    <location>
        <begin position="102"/>
        <end position="121"/>
    </location>
</feature>
<dbReference type="AlphaFoldDB" id="A0A1D1XQ65"/>
<organism evidence="8">
    <name type="scientific">Anthurium amnicola</name>
    <dbReference type="NCBI Taxonomy" id="1678845"/>
    <lineage>
        <taxon>Eukaryota</taxon>
        <taxon>Viridiplantae</taxon>
        <taxon>Streptophyta</taxon>
        <taxon>Embryophyta</taxon>
        <taxon>Tracheophyta</taxon>
        <taxon>Spermatophyta</taxon>
        <taxon>Magnoliopsida</taxon>
        <taxon>Liliopsida</taxon>
        <taxon>Araceae</taxon>
        <taxon>Pothoideae</taxon>
        <taxon>Potheae</taxon>
        <taxon>Anthurium</taxon>
    </lineage>
</organism>
<proteinExistence type="predicted"/>
<dbReference type="PANTHER" id="PTHR31194">
    <property type="entry name" value="SHN SHINE , DNA BINDING / TRANSCRIPTION FACTOR"/>
    <property type="match status" value="1"/>
</dbReference>
<evidence type="ECO:0000256" key="5">
    <source>
        <dbReference type="ARBA" id="ARBA00023242"/>
    </source>
</evidence>
<dbReference type="Gene3D" id="3.30.730.10">
    <property type="entry name" value="AP2/ERF domain"/>
    <property type="match status" value="1"/>
</dbReference>
<evidence type="ECO:0000256" key="4">
    <source>
        <dbReference type="ARBA" id="ARBA00023163"/>
    </source>
</evidence>
<dbReference type="PROSITE" id="PS51032">
    <property type="entry name" value="AP2_ERF"/>
    <property type="match status" value="1"/>
</dbReference>
<evidence type="ECO:0000256" key="3">
    <source>
        <dbReference type="ARBA" id="ARBA00023125"/>
    </source>
</evidence>
<keyword evidence="4" id="KW-0804">Transcription</keyword>
<sequence>MAERSSPAKPTKNSERLRRVSKFCKAKPTKKPYAASSFPRLVRISVADPDATDSSSDDDDEERPPHARRYVEEVTIAPRVSWPCGCGGGRRRGAAAPGSGRRFRGVRRRPWGRWAAEIRDP</sequence>
<keyword evidence="5" id="KW-0539">Nucleus</keyword>
<dbReference type="InterPro" id="IPR001471">
    <property type="entry name" value="AP2/ERF_dom"/>
</dbReference>
<evidence type="ECO:0000256" key="1">
    <source>
        <dbReference type="ARBA" id="ARBA00004123"/>
    </source>
</evidence>
<name>A0A1D1XQ65_9ARAE</name>
<evidence type="ECO:0000259" key="7">
    <source>
        <dbReference type="PROSITE" id="PS51032"/>
    </source>
</evidence>
<dbReference type="GO" id="GO:0003677">
    <property type="term" value="F:DNA binding"/>
    <property type="evidence" value="ECO:0007669"/>
    <property type="project" value="UniProtKB-KW"/>
</dbReference>
<dbReference type="InterPro" id="IPR036955">
    <property type="entry name" value="AP2/ERF_dom_sf"/>
</dbReference>
<keyword evidence="2" id="KW-0805">Transcription regulation</keyword>
<dbReference type="EMBL" id="GDJX01023425">
    <property type="protein sequence ID" value="JAT44511.1"/>
    <property type="molecule type" value="Transcribed_RNA"/>
</dbReference>
<protein>
    <submittedName>
        <fullName evidence="8">Ethylene-responsive transcription factor CRF4</fullName>
    </submittedName>
</protein>
<feature type="compositionally biased region" description="Basic residues" evidence="6">
    <location>
        <begin position="19"/>
        <end position="30"/>
    </location>
</feature>
<dbReference type="GO" id="GO:0005634">
    <property type="term" value="C:nucleus"/>
    <property type="evidence" value="ECO:0007669"/>
    <property type="project" value="UniProtKB-SubCell"/>
</dbReference>
<feature type="compositionally biased region" description="Low complexity" evidence="6">
    <location>
        <begin position="45"/>
        <end position="54"/>
    </location>
</feature>
<feature type="region of interest" description="Disordered" evidence="6">
    <location>
        <begin position="1"/>
        <end position="67"/>
    </location>
</feature>
<evidence type="ECO:0000256" key="2">
    <source>
        <dbReference type="ARBA" id="ARBA00023015"/>
    </source>
</evidence>
<gene>
    <name evidence="8" type="primary">CRF4_6</name>
    <name evidence="8" type="ORF">g.70439</name>
</gene>